<feature type="domain" description="4'-phosphopantetheinyl transferase N-terminal" evidence="4">
    <location>
        <begin position="7"/>
        <end position="86"/>
    </location>
</feature>
<dbReference type="GO" id="GO:0008897">
    <property type="term" value="F:holo-[acyl-carrier-protein] synthase activity"/>
    <property type="evidence" value="ECO:0007669"/>
    <property type="project" value="InterPro"/>
</dbReference>
<dbReference type="PANTHER" id="PTHR12215:SF10">
    <property type="entry name" value="L-AMINOADIPATE-SEMIALDEHYDE DEHYDROGENASE-PHOSPHOPANTETHEINYL TRANSFERASE"/>
    <property type="match status" value="1"/>
</dbReference>
<dbReference type="InterPro" id="IPR050559">
    <property type="entry name" value="P-Pant_transferase_sf"/>
</dbReference>
<dbReference type="SUPFAM" id="SSF56214">
    <property type="entry name" value="4'-phosphopantetheinyl transferase"/>
    <property type="match status" value="2"/>
</dbReference>
<dbReference type="Proteomes" id="UP000282483">
    <property type="component" value="Chromosome"/>
</dbReference>
<dbReference type="GO" id="GO:0000287">
    <property type="term" value="F:magnesium ion binding"/>
    <property type="evidence" value="ECO:0007669"/>
    <property type="project" value="InterPro"/>
</dbReference>
<proteinExistence type="inferred from homology"/>
<keyword evidence="6" id="KW-1185">Reference proteome</keyword>
<evidence type="ECO:0000259" key="4">
    <source>
        <dbReference type="Pfam" id="PF22624"/>
    </source>
</evidence>
<evidence type="ECO:0000313" key="5">
    <source>
        <dbReference type="EMBL" id="BBB14836.1"/>
    </source>
</evidence>
<dbReference type="Pfam" id="PF22624">
    <property type="entry name" value="AASDHPPT_N"/>
    <property type="match status" value="1"/>
</dbReference>
<evidence type="ECO:0000259" key="3">
    <source>
        <dbReference type="Pfam" id="PF01648"/>
    </source>
</evidence>
<sequence length="209" mass="24197">MKHYSLFQTWLSEEERIRAENLALALRQRFVLSRGILRKLLSGYSGQSPEKIVFSYTQSGKPVFINHSLKQIEFNLSHSHNRVAFAFTWDTPIGIDIEYKTPRKYLDKIAYRFFTAQDYEQLKSLQGEEKLNTFFELWVRHEALLKALGQRLGTHPLSEYKTNKKPMAITKDKDPCTVLSLTLQADFAAALAIKGENKSLLIRTYDSMT</sequence>
<dbReference type="Gene3D" id="3.90.470.20">
    <property type="entry name" value="4'-phosphopantetheinyl transferase domain"/>
    <property type="match status" value="2"/>
</dbReference>
<dbReference type="KEGG" id="rvi:RVIR1_03130"/>
<dbReference type="PANTHER" id="PTHR12215">
    <property type="entry name" value="PHOSPHOPANTETHEINE TRANSFERASE"/>
    <property type="match status" value="1"/>
</dbReference>
<dbReference type="AlphaFoldDB" id="A0A2Z5UTA6"/>
<dbReference type="Pfam" id="PF01648">
    <property type="entry name" value="ACPS"/>
    <property type="match status" value="1"/>
</dbReference>
<protein>
    <submittedName>
        <fullName evidence="5">4'-phosphopantetheinyl transferase</fullName>
    </submittedName>
</protein>
<dbReference type="InterPro" id="IPR055066">
    <property type="entry name" value="AASDHPPT_N"/>
</dbReference>
<dbReference type="InterPro" id="IPR037143">
    <property type="entry name" value="4-PPantetheinyl_Trfase_dom_sf"/>
</dbReference>
<dbReference type="InterPro" id="IPR008278">
    <property type="entry name" value="4-PPantetheinyl_Trfase_dom"/>
</dbReference>
<feature type="domain" description="4'-phosphopantetheinyl transferase" evidence="3">
    <location>
        <begin position="92"/>
        <end position="154"/>
    </location>
</feature>
<dbReference type="GO" id="GO:0005829">
    <property type="term" value="C:cytosol"/>
    <property type="evidence" value="ECO:0007669"/>
    <property type="project" value="TreeGrafter"/>
</dbReference>
<accession>A0A2Z5UTA6</accession>
<dbReference type="GO" id="GO:0019878">
    <property type="term" value="P:lysine biosynthetic process via aminoadipic acid"/>
    <property type="evidence" value="ECO:0007669"/>
    <property type="project" value="TreeGrafter"/>
</dbReference>
<evidence type="ECO:0000313" key="6">
    <source>
        <dbReference type="Proteomes" id="UP000282483"/>
    </source>
</evidence>
<comment type="similarity">
    <text evidence="1">Belongs to the P-Pant transferase superfamily. Gsp/Sfp/HetI/AcpT family.</text>
</comment>
<organism evidence="5 6">
    <name type="scientific">Candidatus Rickettsiella viridis</name>
    <dbReference type="NCBI Taxonomy" id="676208"/>
    <lineage>
        <taxon>Bacteria</taxon>
        <taxon>Pseudomonadati</taxon>
        <taxon>Pseudomonadota</taxon>
        <taxon>Gammaproteobacteria</taxon>
        <taxon>Legionellales</taxon>
        <taxon>Coxiellaceae</taxon>
        <taxon>Rickettsiella</taxon>
    </lineage>
</organism>
<reference evidence="5 6" key="1">
    <citation type="submission" date="2017-03" db="EMBL/GenBank/DDBJ databases">
        <title>The genome sequence of Candidatus Rickettsiella viridis.</title>
        <authorList>
            <person name="Nikoh N."/>
            <person name="Tsuchida T."/>
            <person name="Yamaguchi K."/>
            <person name="Maeda T."/>
            <person name="Shigenobu S."/>
            <person name="Fukatsu T."/>
        </authorList>
    </citation>
    <scope>NUCLEOTIDE SEQUENCE [LARGE SCALE GENOMIC DNA]</scope>
    <source>
        <strain evidence="5 6">Ap-RA04</strain>
    </source>
</reference>
<evidence type="ECO:0000256" key="2">
    <source>
        <dbReference type="ARBA" id="ARBA00022679"/>
    </source>
</evidence>
<gene>
    <name evidence="5" type="primary">acpS</name>
    <name evidence="5" type="ORF">RVIR1_03130</name>
</gene>
<dbReference type="EMBL" id="AP018005">
    <property type="protein sequence ID" value="BBB14836.1"/>
    <property type="molecule type" value="Genomic_DNA"/>
</dbReference>
<keyword evidence="2 5" id="KW-0808">Transferase</keyword>
<name>A0A2Z5UTA6_9COXI</name>
<evidence type="ECO:0000256" key="1">
    <source>
        <dbReference type="ARBA" id="ARBA00010990"/>
    </source>
</evidence>